<keyword evidence="7 10" id="KW-0472">Membrane</keyword>
<evidence type="ECO:0000256" key="2">
    <source>
        <dbReference type="ARBA" id="ARBA00022475"/>
    </source>
</evidence>
<keyword evidence="2" id="KW-1003">Cell membrane</keyword>
<evidence type="ECO:0000256" key="6">
    <source>
        <dbReference type="ARBA" id="ARBA00022989"/>
    </source>
</evidence>
<feature type="transmembrane region" description="Helical" evidence="10">
    <location>
        <begin position="14"/>
        <end position="33"/>
    </location>
</feature>
<dbReference type="EMBL" id="KQ414735">
    <property type="protein sequence ID" value="KOC62198.1"/>
    <property type="molecule type" value="Genomic_DNA"/>
</dbReference>
<keyword evidence="12" id="KW-1185">Reference proteome</keyword>
<dbReference type="STRING" id="597456.A0A0L7QU76"/>
<evidence type="ECO:0000256" key="4">
    <source>
        <dbReference type="ARBA" id="ARBA00022692"/>
    </source>
</evidence>
<keyword evidence="8 11" id="KW-0675">Receptor</keyword>
<dbReference type="OrthoDB" id="7700178at2759"/>
<feature type="non-terminal residue" evidence="11">
    <location>
        <position position="1"/>
    </location>
</feature>
<dbReference type="PANTHER" id="PTHR21137">
    <property type="entry name" value="ODORANT RECEPTOR"/>
    <property type="match status" value="1"/>
</dbReference>
<comment type="subcellular location">
    <subcellularLocation>
        <location evidence="1">Cell membrane</location>
        <topology evidence="1">Multi-pass membrane protein</topology>
    </subcellularLocation>
</comment>
<keyword evidence="9" id="KW-0807">Transducer</keyword>
<evidence type="ECO:0000313" key="12">
    <source>
        <dbReference type="Proteomes" id="UP000053825"/>
    </source>
</evidence>
<keyword evidence="3" id="KW-0716">Sensory transduction</keyword>
<protein>
    <submittedName>
        <fullName evidence="11">Putative odorant receptor 13a</fullName>
    </submittedName>
</protein>
<keyword evidence="6 10" id="KW-1133">Transmembrane helix</keyword>
<evidence type="ECO:0000313" key="11">
    <source>
        <dbReference type="EMBL" id="KOC62198.1"/>
    </source>
</evidence>
<feature type="transmembrane region" description="Helical" evidence="10">
    <location>
        <begin position="127"/>
        <end position="147"/>
    </location>
</feature>
<evidence type="ECO:0000256" key="1">
    <source>
        <dbReference type="ARBA" id="ARBA00004651"/>
    </source>
</evidence>
<evidence type="ECO:0000256" key="8">
    <source>
        <dbReference type="ARBA" id="ARBA00023170"/>
    </source>
</evidence>
<keyword evidence="4 10" id="KW-0812">Transmembrane</keyword>
<dbReference type="Proteomes" id="UP000053825">
    <property type="component" value="Unassembled WGS sequence"/>
</dbReference>
<evidence type="ECO:0000256" key="10">
    <source>
        <dbReference type="SAM" id="Phobius"/>
    </source>
</evidence>
<evidence type="ECO:0000256" key="3">
    <source>
        <dbReference type="ARBA" id="ARBA00022606"/>
    </source>
</evidence>
<accession>A0A0L7QU76</accession>
<proteinExistence type="predicted"/>
<dbReference type="GO" id="GO:0004984">
    <property type="term" value="F:olfactory receptor activity"/>
    <property type="evidence" value="ECO:0007669"/>
    <property type="project" value="InterPro"/>
</dbReference>
<name>A0A0L7QU76_9HYME</name>
<evidence type="ECO:0000256" key="9">
    <source>
        <dbReference type="ARBA" id="ARBA00023224"/>
    </source>
</evidence>
<reference evidence="11 12" key="1">
    <citation type="submission" date="2015-07" db="EMBL/GenBank/DDBJ databases">
        <title>The genome of Habropoda laboriosa.</title>
        <authorList>
            <person name="Pan H."/>
            <person name="Kapheim K."/>
        </authorList>
    </citation>
    <scope>NUCLEOTIDE SEQUENCE [LARGE SCALE GENOMIC DNA]</scope>
    <source>
        <strain evidence="11">0110345459</strain>
    </source>
</reference>
<keyword evidence="5" id="KW-0552">Olfaction</keyword>
<evidence type="ECO:0000256" key="7">
    <source>
        <dbReference type="ARBA" id="ARBA00023136"/>
    </source>
</evidence>
<dbReference type="PANTHER" id="PTHR21137:SF35">
    <property type="entry name" value="ODORANT RECEPTOR 19A-RELATED"/>
    <property type="match status" value="1"/>
</dbReference>
<organism evidence="11 12">
    <name type="scientific">Habropoda laboriosa</name>
    <dbReference type="NCBI Taxonomy" id="597456"/>
    <lineage>
        <taxon>Eukaryota</taxon>
        <taxon>Metazoa</taxon>
        <taxon>Ecdysozoa</taxon>
        <taxon>Arthropoda</taxon>
        <taxon>Hexapoda</taxon>
        <taxon>Insecta</taxon>
        <taxon>Pterygota</taxon>
        <taxon>Neoptera</taxon>
        <taxon>Endopterygota</taxon>
        <taxon>Hymenoptera</taxon>
        <taxon>Apocrita</taxon>
        <taxon>Aculeata</taxon>
        <taxon>Apoidea</taxon>
        <taxon>Anthophila</taxon>
        <taxon>Apidae</taxon>
        <taxon>Habropoda</taxon>
    </lineage>
</organism>
<dbReference type="GO" id="GO:0005549">
    <property type="term" value="F:odorant binding"/>
    <property type="evidence" value="ECO:0007669"/>
    <property type="project" value="InterPro"/>
</dbReference>
<feature type="transmembrane region" description="Helical" evidence="10">
    <location>
        <begin position="75"/>
        <end position="93"/>
    </location>
</feature>
<evidence type="ECO:0000256" key="5">
    <source>
        <dbReference type="ARBA" id="ARBA00022725"/>
    </source>
</evidence>
<sequence>LRGLYRIWGVDYDVVIECMPPIISIFLSLTMYLNGIFNMNKIKDVLLFIKYNCNYYMNQPENMILKYYERQGKKITLYYTSYVYMTLLIYLLLPPMSLIIDDVISSNYSQERNFLFELDYGVDSQQYFYYISIHSYMGTAVVANLIATCDTTYMLYSQHAYALFAIVCSQLKTVHILDTGNLINVKDSYILEKYKNIELLPGEQKKVCRKLLNCIKEHQNAIEYSSVLESLFTKSILSQLFCNIICLSITGVETVMKLGNIGDMIRFGSFTFAQAVHIFLICLPGQRLVNHSEQVYATACEVMWYTLPKKCHSLYKFLLARSSKPSKITAYKLAPMTMETFLAIIQTAMSYFTVLLSTT</sequence>
<dbReference type="InterPro" id="IPR004117">
    <property type="entry name" value="7tm6_olfct_rcpt"/>
</dbReference>
<dbReference type="AlphaFoldDB" id="A0A0L7QU76"/>
<gene>
    <name evidence="11" type="ORF">WH47_03956</name>
</gene>
<dbReference type="GO" id="GO:0005886">
    <property type="term" value="C:plasma membrane"/>
    <property type="evidence" value="ECO:0007669"/>
    <property type="project" value="UniProtKB-SubCell"/>
</dbReference>
<dbReference type="GO" id="GO:0007165">
    <property type="term" value="P:signal transduction"/>
    <property type="evidence" value="ECO:0007669"/>
    <property type="project" value="UniProtKB-KW"/>
</dbReference>
<dbReference type="Pfam" id="PF02949">
    <property type="entry name" value="7tm_6"/>
    <property type="match status" value="1"/>
</dbReference>